<comment type="catalytic activity">
    <reaction evidence="1 5">
        <text>S-ubiquitinyl-[E2 ubiquitin-conjugating enzyme]-L-cysteine + [acceptor protein]-L-lysine = [E2 ubiquitin-conjugating enzyme]-L-cysteine + N(6)-ubiquitinyl-[acceptor protein]-L-lysine.</text>
        <dbReference type="EC" id="2.3.2.27"/>
    </reaction>
</comment>
<dbReference type="Proteomes" id="UP000636800">
    <property type="component" value="Unassembled WGS sequence"/>
</dbReference>
<dbReference type="PANTHER" id="PTHR22849">
    <property type="entry name" value="WDSAM1 PROTEIN"/>
    <property type="match status" value="1"/>
</dbReference>
<proteinExistence type="predicted"/>
<dbReference type="Pfam" id="PF25598">
    <property type="entry name" value="ARM_PUB"/>
    <property type="match status" value="1"/>
</dbReference>
<dbReference type="FunFam" id="3.30.40.10:FF:000442">
    <property type="entry name" value="RING-type E3 ubiquitin transferase"/>
    <property type="match status" value="1"/>
</dbReference>
<evidence type="ECO:0000256" key="4">
    <source>
        <dbReference type="ARBA" id="ARBA00022786"/>
    </source>
</evidence>
<dbReference type="InterPro" id="IPR045185">
    <property type="entry name" value="PUB22/23/24-like"/>
</dbReference>
<gene>
    <name evidence="8" type="ORF">HPP92_028486</name>
</gene>
<feature type="domain" description="U-box" evidence="7">
    <location>
        <begin position="27"/>
        <end position="101"/>
    </location>
</feature>
<protein>
    <recommendedName>
        <fullName evidence="5 7">U-box domain-containing protein</fullName>
        <ecNumber evidence="5">2.3.2.27</ecNumber>
    </recommendedName>
    <alternativeName>
        <fullName evidence="5">RING-type E3 ubiquitin transferase PUB</fullName>
    </alternativeName>
</protein>
<evidence type="ECO:0000256" key="3">
    <source>
        <dbReference type="ARBA" id="ARBA00022679"/>
    </source>
</evidence>
<feature type="region of interest" description="Disordered" evidence="6">
    <location>
        <begin position="1"/>
        <end position="26"/>
    </location>
</feature>
<evidence type="ECO:0000256" key="5">
    <source>
        <dbReference type="RuleBase" id="RU369093"/>
    </source>
</evidence>
<evidence type="ECO:0000259" key="7">
    <source>
        <dbReference type="PROSITE" id="PS51698"/>
    </source>
</evidence>
<dbReference type="Pfam" id="PF04564">
    <property type="entry name" value="U-box"/>
    <property type="match status" value="1"/>
</dbReference>
<feature type="compositionally biased region" description="Basic residues" evidence="6">
    <location>
        <begin position="1"/>
        <end position="15"/>
    </location>
</feature>
<dbReference type="GO" id="GO:0061630">
    <property type="term" value="F:ubiquitin protein ligase activity"/>
    <property type="evidence" value="ECO:0007669"/>
    <property type="project" value="UniProtKB-UniRule"/>
</dbReference>
<dbReference type="EC" id="2.3.2.27" evidence="5"/>
<keyword evidence="4 5" id="KW-0833">Ubl conjugation pathway</keyword>
<dbReference type="EMBL" id="JADCNL010000495">
    <property type="protein sequence ID" value="KAG0447174.1"/>
    <property type="molecule type" value="Genomic_DNA"/>
</dbReference>
<reference evidence="8 9" key="1">
    <citation type="journal article" date="2020" name="Nat. Food">
        <title>A phased Vanilla planifolia genome enables genetic improvement of flavour and production.</title>
        <authorList>
            <person name="Hasing T."/>
            <person name="Tang H."/>
            <person name="Brym M."/>
            <person name="Khazi F."/>
            <person name="Huang T."/>
            <person name="Chambers A.H."/>
        </authorList>
    </citation>
    <scope>NUCLEOTIDE SEQUENCE [LARGE SCALE GENOMIC DNA]</scope>
    <source>
        <tissue evidence="8">Leaf</tissue>
    </source>
</reference>
<dbReference type="InterPro" id="IPR016024">
    <property type="entry name" value="ARM-type_fold"/>
</dbReference>
<dbReference type="GO" id="GO:0016567">
    <property type="term" value="P:protein ubiquitination"/>
    <property type="evidence" value="ECO:0007669"/>
    <property type="project" value="UniProtKB-UniRule"/>
</dbReference>
<dbReference type="OrthoDB" id="8693905at2759"/>
<dbReference type="PROSITE" id="PS51698">
    <property type="entry name" value="U_BOX"/>
    <property type="match status" value="1"/>
</dbReference>
<dbReference type="AlphaFoldDB" id="A0A835U2K2"/>
<dbReference type="SUPFAM" id="SSF48371">
    <property type="entry name" value="ARM repeat"/>
    <property type="match status" value="1"/>
</dbReference>
<organism evidence="8 9">
    <name type="scientific">Vanilla planifolia</name>
    <name type="common">Vanilla</name>
    <dbReference type="NCBI Taxonomy" id="51239"/>
    <lineage>
        <taxon>Eukaryota</taxon>
        <taxon>Viridiplantae</taxon>
        <taxon>Streptophyta</taxon>
        <taxon>Embryophyta</taxon>
        <taxon>Tracheophyta</taxon>
        <taxon>Spermatophyta</taxon>
        <taxon>Magnoliopsida</taxon>
        <taxon>Liliopsida</taxon>
        <taxon>Asparagales</taxon>
        <taxon>Orchidaceae</taxon>
        <taxon>Vanilloideae</taxon>
        <taxon>Vanilleae</taxon>
        <taxon>Vanilla</taxon>
    </lineage>
</organism>
<comment type="function">
    <text evidence="5">Functions as an E3 ubiquitin ligase.</text>
</comment>
<dbReference type="SMART" id="SM00504">
    <property type="entry name" value="Ubox"/>
    <property type="match status" value="1"/>
</dbReference>
<dbReference type="InterPro" id="IPR013083">
    <property type="entry name" value="Znf_RING/FYVE/PHD"/>
</dbReference>
<keyword evidence="9" id="KW-1185">Reference proteome</keyword>
<accession>A0A835U2K2</accession>
<sequence length="429" mass="46836">MAFSRKKGTSKRNHLKSNSLPVAPAPPIPEHFRCPISLDLMKDPVTAPTGITYDRQSIERWLDMGNATCPVTNTTLHAENLIPNHTIRRMIQNWCVENSSHGIERVPTPRIPLTPREASEILSSISSAAHLRDGERFLELTRKVKSLAKESERNRCCLVSNGAPSVLAYAFWVSAGETLEVSAEALAAMVALLPFDDEVAVSESGSSESLDSLARILKYGDIGSRLDAVLIVNKVAASSRVFAKAVVENRTIVEALAEHVVKPISTQATKASLVATFYLLSSEEAVATEFVNLGVIPPILEILVDSDKSMVEKALAVLNGLLNCEEGREVACRNALTIPVVAKKMLRVSEMATEFAVSALWKLCKSCGGECLQECLQVGVFQKLLLLLQVGCRDECKERATEMLKLMSGFGEKLECVDTVDFRGLNRSL</sequence>
<comment type="caution">
    <text evidence="8">The sequence shown here is derived from an EMBL/GenBank/DDBJ whole genome shotgun (WGS) entry which is preliminary data.</text>
</comment>
<dbReference type="InterPro" id="IPR011989">
    <property type="entry name" value="ARM-like"/>
</dbReference>
<dbReference type="UniPathway" id="UPA00143"/>
<name>A0A835U2K2_VANPL</name>
<dbReference type="SUPFAM" id="SSF57850">
    <property type="entry name" value="RING/U-box"/>
    <property type="match status" value="1"/>
</dbReference>
<dbReference type="InterPro" id="IPR003613">
    <property type="entry name" value="Ubox_domain"/>
</dbReference>
<evidence type="ECO:0000256" key="1">
    <source>
        <dbReference type="ARBA" id="ARBA00000900"/>
    </source>
</evidence>
<evidence type="ECO:0000256" key="6">
    <source>
        <dbReference type="SAM" id="MobiDB-lite"/>
    </source>
</evidence>
<dbReference type="Gene3D" id="3.30.40.10">
    <property type="entry name" value="Zinc/RING finger domain, C3HC4 (zinc finger)"/>
    <property type="match status" value="1"/>
</dbReference>
<dbReference type="InterPro" id="IPR045210">
    <property type="entry name" value="RING-Ubox_PUB"/>
</dbReference>
<evidence type="ECO:0000256" key="2">
    <source>
        <dbReference type="ARBA" id="ARBA00004906"/>
    </source>
</evidence>
<evidence type="ECO:0000313" key="8">
    <source>
        <dbReference type="EMBL" id="KAG0447174.1"/>
    </source>
</evidence>
<dbReference type="InterPro" id="IPR058678">
    <property type="entry name" value="ARM_PUB"/>
</dbReference>
<dbReference type="CDD" id="cd16664">
    <property type="entry name" value="RING-Ubox_PUB"/>
    <property type="match status" value="1"/>
</dbReference>
<dbReference type="PANTHER" id="PTHR22849:SF161">
    <property type="entry name" value="U-BOX DOMAIN-CONTAINING PROTEIN"/>
    <property type="match status" value="1"/>
</dbReference>
<evidence type="ECO:0000313" key="9">
    <source>
        <dbReference type="Proteomes" id="UP000636800"/>
    </source>
</evidence>
<comment type="pathway">
    <text evidence="2 5">Protein modification; protein ubiquitination.</text>
</comment>
<dbReference type="Gene3D" id="1.25.10.10">
    <property type="entry name" value="Leucine-rich Repeat Variant"/>
    <property type="match status" value="1"/>
</dbReference>
<keyword evidence="3 5" id="KW-0808">Transferase</keyword>